<evidence type="ECO:0000313" key="1">
    <source>
        <dbReference type="EMBL" id="GER33903.1"/>
    </source>
</evidence>
<name>A0A5A7PM01_STRAF</name>
<feature type="non-terminal residue" evidence="1">
    <location>
        <position position="130"/>
    </location>
</feature>
<feature type="non-terminal residue" evidence="1">
    <location>
        <position position="1"/>
    </location>
</feature>
<proteinExistence type="predicted"/>
<comment type="caution">
    <text evidence="1">The sequence shown here is derived from an EMBL/GenBank/DDBJ whole genome shotgun (WGS) entry which is preliminary data.</text>
</comment>
<accession>A0A5A7PM01</accession>
<dbReference type="Proteomes" id="UP000325081">
    <property type="component" value="Unassembled WGS sequence"/>
</dbReference>
<reference evidence="2" key="1">
    <citation type="journal article" date="2019" name="Curr. Biol.">
        <title>Genome Sequence of Striga asiatica Provides Insight into the Evolution of Plant Parasitism.</title>
        <authorList>
            <person name="Yoshida S."/>
            <person name="Kim S."/>
            <person name="Wafula E.K."/>
            <person name="Tanskanen J."/>
            <person name="Kim Y.M."/>
            <person name="Honaas L."/>
            <person name="Yang Z."/>
            <person name="Spallek T."/>
            <person name="Conn C.E."/>
            <person name="Ichihashi Y."/>
            <person name="Cheong K."/>
            <person name="Cui S."/>
            <person name="Der J.P."/>
            <person name="Gundlach H."/>
            <person name="Jiao Y."/>
            <person name="Hori C."/>
            <person name="Ishida J.K."/>
            <person name="Kasahara H."/>
            <person name="Kiba T."/>
            <person name="Kim M.S."/>
            <person name="Koo N."/>
            <person name="Laohavisit A."/>
            <person name="Lee Y.H."/>
            <person name="Lumba S."/>
            <person name="McCourt P."/>
            <person name="Mortimer J.C."/>
            <person name="Mutuku J.M."/>
            <person name="Nomura T."/>
            <person name="Sasaki-Sekimoto Y."/>
            <person name="Seto Y."/>
            <person name="Wang Y."/>
            <person name="Wakatake T."/>
            <person name="Sakakibara H."/>
            <person name="Demura T."/>
            <person name="Yamaguchi S."/>
            <person name="Yoneyama K."/>
            <person name="Manabe R.I."/>
            <person name="Nelson D.C."/>
            <person name="Schulman A.H."/>
            <person name="Timko M.P."/>
            <person name="dePamphilis C.W."/>
            <person name="Choi D."/>
            <person name="Shirasu K."/>
        </authorList>
    </citation>
    <scope>NUCLEOTIDE SEQUENCE [LARGE SCALE GENOMIC DNA]</scope>
    <source>
        <strain evidence="2">cv. UVA1</strain>
    </source>
</reference>
<evidence type="ECO:0000313" key="2">
    <source>
        <dbReference type="Proteomes" id="UP000325081"/>
    </source>
</evidence>
<keyword evidence="2" id="KW-1185">Reference proteome</keyword>
<protein>
    <submittedName>
        <fullName evidence="1">Trophoblast glycoprotein</fullName>
    </submittedName>
</protein>
<organism evidence="1 2">
    <name type="scientific">Striga asiatica</name>
    <name type="common">Asiatic witchweed</name>
    <name type="synonym">Buchnera asiatica</name>
    <dbReference type="NCBI Taxonomy" id="4170"/>
    <lineage>
        <taxon>Eukaryota</taxon>
        <taxon>Viridiplantae</taxon>
        <taxon>Streptophyta</taxon>
        <taxon>Embryophyta</taxon>
        <taxon>Tracheophyta</taxon>
        <taxon>Spermatophyta</taxon>
        <taxon>Magnoliopsida</taxon>
        <taxon>eudicotyledons</taxon>
        <taxon>Gunneridae</taxon>
        <taxon>Pentapetalae</taxon>
        <taxon>asterids</taxon>
        <taxon>lamiids</taxon>
        <taxon>Lamiales</taxon>
        <taxon>Orobanchaceae</taxon>
        <taxon>Buchnereae</taxon>
        <taxon>Striga</taxon>
    </lineage>
</organism>
<sequence>DITFGDSNRTKATTEPNNILIAYLTRSFSASSDVALEVVDIASAEGTASIIASARSEMKDDVQFRAGTRPQLTIPDLRANSLYSMSISSRHTSLEQPEETLHLADQARQALHQYTVSTTAQDPHGSGTPE</sequence>
<dbReference type="EMBL" id="BKCP01004816">
    <property type="protein sequence ID" value="GER33903.1"/>
    <property type="molecule type" value="Genomic_DNA"/>
</dbReference>
<dbReference type="AlphaFoldDB" id="A0A5A7PM01"/>
<gene>
    <name evidence="1" type="ORF">STAS_10076</name>
</gene>